<gene>
    <name evidence="9" type="ORF">QRO08_11670</name>
</gene>
<evidence type="ECO:0000256" key="3">
    <source>
        <dbReference type="ARBA" id="ARBA00022475"/>
    </source>
</evidence>
<evidence type="ECO:0000256" key="2">
    <source>
        <dbReference type="ARBA" id="ARBA00005745"/>
    </source>
</evidence>
<keyword evidence="3" id="KW-1003">Cell membrane</keyword>
<dbReference type="InterPro" id="IPR003004">
    <property type="entry name" value="GspF/PilC"/>
</dbReference>
<proteinExistence type="inferred from homology"/>
<keyword evidence="7" id="KW-0472">Membrane</keyword>
<dbReference type="PANTHER" id="PTHR30012:SF7">
    <property type="entry name" value="PROTEIN TRANSPORT PROTEIN HOFC HOMOLOG"/>
    <property type="match status" value="1"/>
</dbReference>
<sequence>MMRFKALYRLRLTSAVRADFYSVLASLTGTAGRIPLGTALVKMESELRKQRHLLRPLLQEVIRRMHGGRRPIDAASGHGGRTSLKLGDALLTFVPAAEAMMVKAGEERGDVSTGLKQAAVIATSQAEIQSIIRAGLFLVTVYAVVMVGIYYFYSAEIIPELERAVPRVKWPANAQAFAYVADHIFFFSAGLFALLAGVWRVFILLNANLTGATRNALDAYVWPFTMSRRLHCFAVLSGLSGFVKTGVPFQTAIDSLSSSASRYMRHKFQLVRHEIKLGRPDYVALLSCDLFPADRAWIINLYGQTADFGASLEHIADGYIDHLIKSAKKTTEIINVLGIMCVAALVMWISSALYSMQGAIR</sequence>
<reference evidence="9 10" key="1">
    <citation type="submission" date="2023-06" db="EMBL/GenBank/DDBJ databases">
        <authorList>
            <person name="Ham H."/>
            <person name="Park D.S."/>
        </authorList>
    </citation>
    <scope>NUCLEOTIDE SEQUENCE [LARGE SCALE GENOMIC DNA]</scope>
    <source>
        <strain evidence="9 10">KACC 17005</strain>
    </source>
</reference>
<dbReference type="Proteomes" id="UP001242732">
    <property type="component" value="Chromosome"/>
</dbReference>
<accession>A0ABY9AWM8</accession>
<dbReference type="InterPro" id="IPR042094">
    <property type="entry name" value="T2SS_GspF_sf"/>
</dbReference>
<organism evidence="9 10">
    <name type="scientific">Paracidovorax citrulli</name>
    <name type="common">Acidovorax citrulli</name>
    <dbReference type="NCBI Taxonomy" id="80869"/>
    <lineage>
        <taxon>Bacteria</taxon>
        <taxon>Pseudomonadati</taxon>
        <taxon>Pseudomonadota</taxon>
        <taxon>Betaproteobacteria</taxon>
        <taxon>Burkholderiales</taxon>
        <taxon>Comamonadaceae</taxon>
        <taxon>Paracidovorax</taxon>
    </lineage>
</organism>
<keyword evidence="4" id="KW-0997">Cell inner membrane</keyword>
<name>A0ABY9AWM8_PARCI</name>
<evidence type="ECO:0000256" key="5">
    <source>
        <dbReference type="ARBA" id="ARBA00022692"/>
    </source>
</evidence>
<feature type="domain" description="Type II secretion system protein GspF" evidence="8">
    <location>
        <begin position="31"/>
        <end position="159"/>
    </location>
</feature>
<dbReference type="EMBL" id="CP127363">
    <property type="protein sequence ID" value="WIY51182.1"/>
    <property type="molecule type" value="Genomic_DNA"/>
</dbReference>
<feature type="domain" description="Type II secretion system protein GspF" evidence="8">
    <location>
        <begin position="239"/>
        <end position="352"/>
    </location>
</feature>
<keyword evidence="10" id="KW-1185">Reference proteome</keyword>
<comment type="similarity">
    <text evidence="2">Belongs to the GSP F family.</text>
</comment>
<evidence type="ECO:0000259" key="8">
    <source>
        <dbReference type="Pfam" id="PF00482"/>
    </source>
</evidence>
<evidence type="ECO:0000313" key="9">
    <source>
        <dbReference type="EMBL" id="WIY51182.1"/>
    </source>
</evidence>
<evidence type="ECO:0000256" key="4">
    <source>
        <dbReference type="ARBA" id="ARBA00022519"/>
    </source>
</evidence>
<dbReference type="PANTHER" id="PTHR30012">
    <property type="entry name" value="GENERAL SECRETION PATHWAY PROTEIN"/>
    <property type="match status" value="1"/>
</dbReference>
<dbReference type="Pfam" id="PF00482">
    <property type="entry name" value="T2SSF"/>
    <property type="match status" value="2"/>
</dbReference>
<keyword evidence="5" id="KW-0812">Transmembrane</keyword>
<evidence type="ECO:0000313" key="10">
    <source>
        <dbReference type="Proteomes" id="UP001242732"/>
    </source>
</evidence>
<protein>
    <submittedName>
        <fullName evidence="9">Type II secretion system F family protein</fullName>
    </submittedName>
</protein>
<comment type="subcellular location">
    <subcellularLocation>
        <location evidence="1">Cell inner membrane</location>
        <topology evidence="1">Multi-pass membrane protein</topology>
    </subcellularLocation>
</comment>
<evidence type="ECO:0000256" key="1">
    <source>
        <dbReference type="ARBA" id="ARBA00004429"/>
    </source>
</evidence>
<evidence type="ECO:0000256" key="7">
    <source>
        <dbReference type="ARBA" id="ARBA00023136"/>
    </source>
</evidence>
<dbReference type="RefSeq" id="WP_011795811.1">
    <property type="nucleotide sequence ID" value="NZ_CP023687.1"/>
</dbReference>
<keyword evidence="6" id="KW-1133">Transmembrane helix</keyword>
<evidence type="ECO:0000256" key="6">
    <source>
        <dbReference type="ARBA" id="ARBA00022989"/>
    </source>
</evidence>
<dbReference type="Gene3D" id="1.20.81.30">
    <property type="entry name" value="Type II secretion system (T2SS), domain F"/>
    <property type="match status" value="2"/>
</dbReference>
<dbReference type="InterPro" id="IPR018076">
    <property type="entry name" value="T2SS_GspF_dom"/>
</dbReference>